<dbReference type="OrthoDB" id="1470350at2759"/>
<dbReference type="Gene3D" id="1.10.630.10">
    <property type="entry name" value="Cytochrome P450"/>
    <property type="match status" value="1"/>
</dbReference>
<keyword evidence="5 9" id="KW-0479">Metal-binding</keyword>
<evidence type="ECO:0000256" key="3">
    <source>
        <dbReference type="ARBA" id="ARBA00010617"/>
    </source>
</evidence>
<dbReference type="EMBL" id="AYKW01000034">
    <property type="protein sequence ID" value="PIL27290.1"/>
    <property type="molecule type" value="Genomic_DNA"/>
</dbReference>
<dbReference type="SUPFAM" id="SSF48264">
    <property type="entry name" value="Cytochrome P450"/>
    <property type="match status" value="1"/>
</dbReference>
<keyword evidence="6" id="KW-0560">Oxidoreductase</keyword>
<evidence type="ECO:0000256" key="1">
    <source>
        <dbReference type="ARBA" id="ARBA00001971"/>
    </source>
</evidence>
<dbReference type="InterPro" id="IPR036396">
    <property type="entry name" value="Cyt_P450_sf"/>
</dbReference>
<evidence type="ECO:0000313" key="11">
    <source>
        <dbReference type="Proteomes" id="UP000230002"/>
    </source>
</evidence>
<gene>
    <name evidence="10" type="ORF">GSI_10437</name>
</gene>
<reference evidence="10 11" key="1">
    <citation type="journal article" date="2015" name="Sci. Rep.">
        <title>Chromosome-level genome map provides insights into diverse defense mechanisms in the medicinal fungus Ganoderma sinense.</title>
        <authorList>
            <person name="Zhu Y."/>
            <person name="Xu J."/>
            <person name="Sun C."/>
            <person name="Zhou S."/>
            <person name="Xu H."/>
            <person name="Nelson D.R."/>
            <person name="Qian J."/>
            <person name="Song J."/>
            <person name="Luo H."/>
            <person name="Xiang L."/>
            <person name="Li Y."/>
            <person name="Xu Z."/>
            <person name="Ji A."/>
            <person name="Wang L."/>
            <person name="Lu S."/>
            <person name="Hayward A."/>
            <person name="Sun W."/>
            <person name="Li X."/>
            <person name="Schwartz D.C."/>
            <person name="Wang Y."/>
            <person name="Chen S."/>
        </authorList>
    </citation>
    <scope>NUCLEOTIDE SEQUENCE [LARGE SCALE GENOMIC DNA]</scope>
    <source>
        <strain evidence="10 11">ZZ0214-1</strain>
    </source>
</reference>
<evidence type="ECO:0000256" key="2">
    <source>
        <dbReference type="ARBA" id="ARBA00005179"/>
    </source>
</evidence>
<proteinExistence type="inferred from homology"/>
<evidence type="ECO:0000256" key="8">
    <source>
        <dbReference type="ARBA" id="ARBA00023033"/>
    </source>
</evidence>
<evidence type="ECO:0000256" key="5">
    <source>
        <dbReference type="ARBA" id="ARBA00022723"/>
    </source>
</evidence>
<dbReference type="PRINTS" id="PR00463">
    <property type="entry name" value="EP450I"/>
</dbReference>
<keyword evidence="4 9" id="KW-0349">Heme</keyword>
<evidence type="ECO:0000256" key="7">
    <source>
        <dbReference type="ARBA" id="ARBA00023004"/>
    </source>
</evidence>
<keyword evidence="8" id="KW-0503">Monooxygenase</keyword>
<dbReference type="STRING" id="1077348.A0A2G8S0J0"/>
<keyword evidence="11" id="KW-1185">Reference proteome</keyword>
<keyword evidence="7 9" id="KW-0408">Iron</keyword>
<sequence length="393" mass="44082">MYRVTYQLRDGIASHLRDNWTEVDMLTWISRASLELIGQAGLGCSLDSLRDGNISAYGQALKSLVPSLVPLALGRRLLPRLADIGSPRFRRLIVDLVPFHSVKKLRDIIDIMDEAARRIVAERKEALRSGEDAVLQQIGEGKDILSRLLRANMDSPEGDVLSDEEIVGQVSTLVFAATDTTSSAVSRVLHLLGQHKDVQERLRKEIVEARREHGDLSFDDLFELPYLEAVCRETLRLYAPVAMLSKTALQDTILPLQTPLRGVRSEEMHRVPVPKGTTVFIGIAAVNKDKALWGDDALEWKPDRWLSPLPEAVTQAHIPGVYSNMMTFLGGGRACIGFKFSQCEMKVLLSVLLESFSFDLSETPVHWCLESIQYPYTAQRGEARMPMKVKRMF</sequence>
<dbReference type="GO" id="GO:0020037">
    <property type="term" value="F:heme binding"/>
    <property type="evidence" value="ECO:0007669"/>
    <property type="project" value="InterPro"/>
</dbReference>
<name>A0A2G8S0J0_9APHY</name>
<evidence type="ECO:0000256" key="9">
    <source>
        <dbReference type="PIRSR" id="PIRSR602401-1"/>
    </source>
</evidence>
<comment type="pathway">
    <text evidence="2">Secondary metabolite biosynthesis.</text>
</comment>
<evidence type="ECO:0000256" key="4">
    <source>
        <dbReference type="ARBA" id="ARBA00022617"/>
    </source>
</evidence>
<dbReference type="PANTHER" id="PTHR24305">
    <property type="entry name" value="CYTOCHROME P450"/>
    <property type="match status" value="1"/>
</dbReference>
<dbReference type="GO" id="GO:0004497">
    <property type="term" value="F:monooxygenase activity"/>
    <property type="evidence" value="ECO:0007669"/>
    <property type="project" value="UniProtKB-KW"/>
</dbReference>
<dbReference type="AlphaFoldDB" id="A0A2G8S0J0"/>
<dbReference type="Pfam" id="PF00067">
    <property type="entry name" value="p450"/>
    <property type="match status" value="1"/>
</dbReference>
<dbReference type="PRINTS" id="PR00385">
    <property type="entry name" value="P450"/>
</dbReference>
<dbReference type="GO" id="GO:0016705">
    <property type="term" value="F:oxidoreductase activity, acting on paired donors, with incorporation or reduction of molecular oxygen"/>
    <property type="evidence" value="ECO:0007669"/>
    <property type="project" value="InterPro"/>
</dbReference>
<dbReference type="InterPro" id="IPR002401">
    <property type="entry name" value="Cyt_P450_E_grp-I"/>
</dbReference>
<comment type="cofactor">
    <cofactor evidence="1 9">
        <name>heme</name>
        <dbReference type="ChEBI" id="CHEBI:30413"/>
    </cofactor>
</comment>
<feature type="binding site" description="axial binding residue" evidence="9">
    <location>
        <position position="335"/>
    </location>
    <ligand>
        <name>heme</name>
        <dbReference type="ChEBI" id="CHEBI:30413"/>
    </ligand>
    <ligandPart>
        <name>Fe</name>
        <dbReference type="ChEBI" id="CHEBI:18248"/>
    </ligandPart>
</feature>
<dbReference type="PANTHER" id="PTHR24305:SF166">
    <property type="entry name" value="CYTOCHROME P450 12A4, MITOCHONDRIAL-RELATED"/>
    <property type="match status" value="1"/>
</dbReference>
<evidence type="ECO:0000313" key="10">
    <source>
        <dbReference type="EMBL" id="PIL27290.1"/>
    </source>
</evidence>
<comment type="caution">
    <text evidence="10">The sequence shown here is derived from an EMBL/GenBank/DDBJ whole genome shotgun (WGS) entry which is preliminary data.</text>
</comment>
<accession>A0A2G8S0J0</accession>
<dbReference type="GO" id="GO:0005506">
    <property type="term" value="F:iron ion binding"/>
    <property type="evidence" value="ECO:0007669"/>
    <property type="project" value="InterPro"/>
</dbReference>
<dbReference type="InterPro" id="IPR050121">
    <property type="entry name" value="Cytochrome_P450_monoxygenase"/>
</dbReference>
<comment type="similarity">
    <text evidence="3">Belongs to the cytochrome P450 family.</text>
</comment>
<evidence type="ECO:0000256" key="6">
    <source>
        <dbReference type="ARBA" id="ARBA00023002"/>
    </source>
</evidence>
<protein>
    <submittedName>
        <fullName evidence="10">Cytochrome P450</fullName>
    </submittedName>
</protein>
<dbReference type="Proteomes" id="UP000230002">
    <property type="component" value="Unassembled WGS sequence"/>
</dbReference>
<organism evidence="10 11">
    <name type="scientific">Ganoderma sinense ZZ0214-1</name>
    <dbReference type="NCBI Taxonomy" id="1077348"/>
    <lineage>
        <taxon>Eukaryota</taxon>
        <taxon>Fungi</taxon>
        <taxon>Dikarya</taxon>
        <taxon>Basidiomycota</taxon>
        <taxon>Agaricomycotina</taxon>
        <taxon>Agaricomycetes</taxon>
        <taxon>Polyporales</taxon>
        <taxon>Polyporaceae</taxon>
        <taxon>Ganoderma</taxon>
    </lineage>
</organism>
<dbReference type="InterPro" id="IPR001128">
    <property type="entry name" value="Cyt_P450"/>
</dbReference>